<evidence type="ECO:0000313" key="2">
    <source>
        <dbReference type="EMBL" id="KYK60950.1"/>
    </source>
</evidence>
<dbReference type="Proteomes" id="UP000076580">
    <property type="component" value="Chromosome 01"/>
</dbReference>
<sequence>MATGSNDDMFPCRLCSLGCSPTPARQTRLPASDGHGCTGQLGDACNGGPAMGMRDEHPYGPWPHRRHGILVAVGGGPASAGGTGKPPPADGPTPVRGLLAGGKEATRRGGEPPTGERAPKQADVE</sequence>
<organism evidence="2 3">
    <name type="scientific">Drechmeria coniospora</name>
    <name type="common">Nematophagous fungus</name>
    <name type="synonym">Meria coniospora</name>
    <dbReference type="NCBI Taxonomy" id="98403"/>
    <lineage>
        <taxon>Eukaryota</taxon>
        <taxon>Fungi</taxon>
        <taxon>Dikarya</taxon>
        <taxon>Ascomycota</taxon>
        <taxon>Pezizomycotina</taxon>
        <taxon>Sordariomycetes</taxon>
        <taxon>Hypocreomycetidae</taxon>
        <taxon>Hypocreales</taxon>
        <taxon>Ophiocordycipitaceae</taxon>
        <taxon>Drechmeria</taxon>
    </lineage>
</organism>
<keyword evidence="3" id="KW-1185">Reference proteome</keyword>
<dbReference type="EMBL" id="LAYC01000001">
    <property type="protein sequence ID" value="KYK60950.1"/>
    <property type="molecule type" value="Genomic_DNA"/>
</dbReference>
<dbReference type="GeneID" id="63714733"/>
<name>A0A151GV52_DRECN</name>
<accession>A0A151GV52</accession>
<dbReference type="RefSeq" id="XP_040660302.1">
    <property type="nucleotide sequence ID" value="XM_040799419.1"/>
</dbReference>
<dbReference type="AlphaFoldDB" id="A0A151GV52"/>
<feature type="region of interest" description="Disordered" evidence="1">
    <location>
        <begin position="56"/>
        <end position="125"/>
    </location>
</feature>
<evidence type="ECO:0000313" key="3">
    <source>
        <dbReference type="Proteomes" id="UP000076580"/>
    </source>
</evidence>
<reference evidence="2 3" key="1">
    <citation type="journal article" date="2016" name="Sci. Rep.">
        <title>Insights into Adaptations to a Near-Obligate Nematode Endoparasitic Lifestyle from the Finished Genome of Drechmeria coniospora.</title>
        <authorList>
            <person name="Zhang L."/>
            <person name="Zhou Z."/>
            <person name="Guo Q."/>
            <person name="Fokkens L."/>
            <person name="Miskei M."/>
            <person name="Pocsi I."/>
            <person name="Zhang W."/>
            <person name="Chen M."/>
            <person name="Wang L."/>
            <person name="Sun Y."/>
            <person name="Donzelli B.G."/>
            <person name="Gibson D.M."/>
            <person name="Nelson D.R."/>
            <person name="Luo J.G."/>
            <person name="Rep M."/>
            <person name="Liu H."/>
            <person name="Yang S."/>
            <person name="Wang J."/>
            <person name="Krasnoff S.B."/>
            <person name="Xu Y."/>
            <person name="Molnar I."/>
            <person name="Lin M."/>
        </authorList>
    </citation>
    <scope>NUCLEOTIDE SEQUENCE [LARGE SCALE GENOMIC DNA]</scope>
    <source>
        <strain evidence="2 3">ARSEF 6962</strain>
    </source>
</reference>
<comment type="caution">
    <text evidence="2">The sequence shown here is derived from an EMBL/GenBank/DDBJ whole genome shotgun (WGS) entry which is preliminary data.</text>
</comment>
<proteinExistence type="predicted"/>
<protein>
    <submittedName>
        <fullName evidence="2">Uncharacterized protein</fullName>
    </submittedName>
</protein>
<feature type="compositionally biased region" description="Gly residues" evidence="1">
    <location>
        <begin position="73"/>
        <end position="84"/>
    </location>
</feature>
<evidence type="ECO:0000256" key="1">
    <source>
        <dbReference type="SAM" id="MobiDB-lite"/>
    </source>
</evidence>
<gene>
    <name evidence="2" type="ORF">DCS_02090</name>
</gene>
<dbReference type="InParanoid" id="A0A151GV52"/>